<accession>A0AA41Z6T2</accession>
<evidence type="ECO:0000313" key="2">
    <source>
        <dbReference type="Proteomes" id="UP001165565"/>
    </source>
</evidence>
<comment type="caution">
    <text evidence="1">The sequence shown here is derived from an EMBL/GenBank/DDBJ whole genome shotgun (WGS) entry which is preliminary data.</text>
</comment>
<protein>
    <submittedName>
        <fullName evidence="1">Uncharacterized protein</fullName>
    </submittedName>
</protein>
<reference evidence="1" key="1">
    <citation type="submission" date="2022-06" db="EMBL/GenBank/DDBJ databases">
        <title>Sphingomonas sp. nov. isolated from rhizosphere soil of tomato.</title>
        <authorList>
            <person name="Dong H."/>
            <person name="Gao R."/>
        </authorList>
    </citation>
    <scope>NUCLEOTIDE SEQUENCE</scope>
    <source>
        <strain evidence="1">MMSM24</strain>
    </source>
</reference>
<keyword evidence="2" id="KW-1185">Reference proteome</keyword>
<dbReference type="Proteomes" id="UP001165565">
    <property type="component" value="Unassembled WGS sequence"/>
</dbReference>
<dbReference type="EMBL" id="JANFAV010000002">
    <property type="protein sequence ID" value="MCW6533907.1"/>
    <property type="molecule type" value="Genomic_DNA"/>
</dbReference>
<evidence type="ECO:0000313" key="1">
    <source>
        <dbReference type="EMBL" id="MCW6533907.1"/>
    </source>
</evidence>
<gene>
    <name evidence="1" type="ORF">NEE01_03835</name>
</gene>
<sequence length="102" mass="11614">MYFLDPAPLFLKLDPFQQFKKYLPFAVTKRTKHAPLMLLDTSAAVLKRRCARRSDIQFESATVTGRRFALDQIAVDEFVDQSNHICALDAQDLPDRTLIEGG</sequence>
<name>A0AA41Z6T2_9SPHN</name>
<proteinExistence type="predicted"/>
<dbReference type="AlphaFoldDB" id="A0AA41Z6T2"/>
<organism evidence="1 2">
    <name type="scientific">Sphingomonas lycopersici</name>
    <dbReference type="NCBI Taxonomy" id="2951807"/>
    <lineage>
        <taxon>Bacteria</taxon>
        <taxon>Pseudomonadati</taxon>
        <taxon>Pseudomonadota</taxon>
        <taxon>Alphaproteobacteria</taxon>
        <taxon>Sphingomonadales</taxon>
        <taxon>Sphingomonadaceae</taxon>
        <taxon>Sphingomonas</taxon>
    </lineage>
</organism>